<dbReference type="Proteomes" id="UP000237640">
    <property type="component" value="Unassembled WGS sequence"/>
</dbReference>
<evidence type="ECO:0000256" key="1">
    <source>
        <dbReference type="SAM" id="Phobius"/>
    </source>
</evidence>
<reference evidence="2 3" key="1">
    <citation type="submission" date="2018-03" db="EMBL/GenBank/DDBJ databases">
        <title>Genomic Encyclopedia of Archaeal and Bacterial Type Strains, Phase II (KMG-II): from individual species to whole genera.</title>
        <authorList>
            <person name="Goeker M."/>
        </authorList>
    </citation>
    <scope>NUCLEOTIDE SEQUENCE [LARGE SCALE GENOMIC DNA]</scope>
    <source>
        <strain evidence="2 3">DSM 25027</strain>
    </source>
</reference>
<keyword evidence="1" id="KW-1133">Transmembrane helix</keyword>
<organism evidence="2 3">
    <name type="scientific">Flagellimonas meridianipacifica</name>
    <dbReference type="NCBI Taxonomy" id="1080225"/>
    <lineage>
        <taxon>Bacteria</taxon>
        <taxon>Pseudomonadati</taxon>
        <taxon>Bacteroidota</taxon>
        <taxon>Flavobacteriia</taxon>
        <taxon>Flavobacteriales</taxon>
        <taxon>Flavobacteriaceae</taxon>
        <taxon>Flagellimonas</taxon>
    </lineage>
</organism>
<dbReference type="EMBL" id="PVYX01000002">
    <property type="protein sequence ID" value="PRX54616.1"/>
    <property type="molecule type" value="Genomic_DNA"/>
</dbReference>
<gene>
    <name evidence="2" type="ORF">CLV81_3018</name>
</gene>
<protein>
    <submittedName>
        <fullName evidence="2">Uncharacterized protein</fullName>
    </submittedName>
</protein>
<proteinExistence type="predicted"/>
<sequence>MYILEFIILELLMVYWIYRIVKYGQPKKERPNSYNVFIGSLGTATMMIFVLIWFVVNKKSFFTELWNSLFK</sequence>
<keyword evidence="1" id="KW-0812">Transmembrane</keyword>
<keyword evidence="3" id="KW-1185">Reference proteome</keyword>
<evidence type="ECO:0000313" key="3">
    <source>
        <dbReference type="Proteomes" id="UP000237640"/>
    </source>
</evidence>
<evidence type="ECO:0000313" key="2">
    <source>
        <dbReference type="EMBL" id="PRX54616.1"/>
    </source>
</evidence>
<name>A0A2T0MAT2_9FLAO</name>
<comment type="caution">
    <text evidence="2">The sequence shown here is derived from an EMBL/GenBank/DDBJ whole genome shotgun (WGS) entry which is preliminary data.</text>
</comment>
<feature type="transmembrane region" description="Helical" evidence="1">
    <location>
        <begin position="6"/>
        <end position="21"/>
    </location>
</feature>
<feature type="transmembrane region" description="Helical" evidence="1">
    <location>
        <begin position="33"/>
        <end position="56"/>
    </location>
</feature>
<accession>A0A2T0MAT2</accession>
<keyword evidence="1" id="KW-0472">Membrane</keyword>
<dbReference type="AlphaFoldDB" id="A0A2T0MAT2"/>